<evidence type="ECO:0000313" key="2">
    <source>
        <dbReference type="Proteomes" id="UP000324222"/>
    </source>
</evidence>
<dbReference type="EMBL" id="VSRR010057658">
    <property type="protein sequence ID" value="MPC81685.1"/>
    <property type="molecule type" value="Genomic_DNA"/>
</dbReference>
<dbReference type="Proteomes" id="UP000324222">
    <property type="component" value="Unassembled WGS sequence"/>
</dbReference>
<organism evidence="1 2">
    <name type="scientific">Portunus trituberculatus</name>
    <name type="common">Swimming crab</name>
    <name type="synonym">Neptunus trituberculatus</name>
    <dbReference type="NCBI Taxonomy" id="210409"/>
    <lineage>
        <taxon>Eukaryota</taxon>
        <taxon>Metazoa</taxon>
        <taxon>Ecdysozoa</taxon>
        <taxon>Arthropoda</taxon>
        <taxon>Crustacea</taxon>
        <taxon>Multicrustacea</taxon>
        <taxon>Malacostraca</taxon>
        <taxon>Eumalacostraca</taxon>
        <taxon>Eucarida</taxon>
        <taxon>Decapoda</taxon>
        <taxon>Pleocyemata</taxon>
        <taxon>Brachyura</taxon>
        <taxon>Eubrachyura</taxon>
        <taxon>Portunoidea</taxon>
        <taxon>Portunidae</taxon>
        <taxon>Portuninae</taxon>
        <taxon>Portunus</taxon>
    </lineage>
</organism>
<sequence length="145" mass="16514">MKGSTRLAMVSFYSNMVSSVRLVNSYKDKSHDVITFYKGIQFTDRDLATGVDMPYLGYSMDVSSLIVIGNSPWTIYSKYHYGGHKECVYPETDHYINGKDERIQFGLYPNASSQRGRDAGSRIVKMDENMKSNKSSCRHPLRTSE</sequence>
<proteinExistence type="predicted"/>
<dbReference type="Gene3D" id="2.60.20.10">
    <property type="entry name" value="Crystallins"/>
    <property type="match status" value="1"/>
</dbReference>
<reference evidence="1 2" key="1">
    <citation type="submission" date="2019-05" db="EMBL/GenBank/DDBJ databases">
        <title>Another draft genome of Portunus trituberculatus and its Hox gene families provides insights of decapod evolution.</title>
        <authorList>
            <person name="Jeong J.-H."/>
            <person name="Song I."/>
            <person name="Kim S."/>
            <person name="Choi T."/>
            <person name="Kim D."/>
            <person name="Ryu S."/>
            <person name="Kim W."/>
        </authorList>
    </citation>
    <scope>NUCLEOTIDE SEQUENCE [LARGE SCALE GENOMIC DNA]</scope>
    <source>
        <tissue evidence="1">Muscle</tissue>
    </source>
</reference>
<dbReference type="OrthoDB" id="6353266at2759"/>
<dbReference type="AlphaFoldDB" id="A0A5B7IHI9"/>
<accession>A0A5B7IHI9</accession>
<keyword evidence="2" id="KW-1185">Reference proteome</keyword>
<evidence type="ECO:0000313" key="1">
    <source>
        <dbReference type="EMBL" id="MPC81685.1"/>
    </source>
</evidence>
<name>A0A5B7IHI9_PORTR</name>
<protein>
    <submittedName>
        <fullName evidence="1">Uncharacterized protein</fullName>
    </submittedName>
</protein>
<gene>
    <name evidence="1" type="ORF">E2C01_076315</name>
</gene>
<comment type="caution">
    <text evidence="1">The sequence shown here is derived from an EMBL/GenBank/DDBJ whole genome shotgun (WGS) entry which is preliminary data.</text>
</comment>